<proteinExistence type="predicted"/>
<dbReference type="AlphaFoldDB" id="A0A6I4MXZ1"/>
<evidence type="ECO:0000313" key="2">
    <source>
        <dbReference type="EMBL" id="MWA07256.1"/>
    </source>
</evidence>
<dbReference type="RefSeq" id="WP_151600158.1">
    <property type="nucleotide sequence ID" value="NZ_WBMS02000068.1"/>
</dbReference>
<organism evidence="2 3">
    <name type="scientific">Actinomadura physcomitrii</name>
    <dbReference type="NCBI Taxonomy" id="2650748"/>
    <lineage>
        <taxon>Bacteria</taxon>
        <taxon>Bacillati</taxon>
        <taxon>Actinomycetota</taxon>
        <taxon>Actinomycetes</taxon>
        <taxon>Streptosporangiales</taxon>
        <taxon>Thermomonosporaceae</taxon>
        <taxon>Actinomadura</taxon>
    </lineage>
</organism>
<accession>A0A6I4MXZ1</accession>
<dbReference type="InterPro" id="IPR050855">
    <property type="entry name" value="NDM-1-like"/>
</dbReference>
<dbReference type="Pfam" id="PF00753">
    <property type="entry name" value="Lactamase_B"/>
    <property type="match status" value="1"/>
</dbReference>
<keyword evidence="3" id="KW-1185">Reference proteome</keyword>
<dbReference type="SMART" id="SM00849">
    <property type="entry name" value="Lactamase_B"/>
    <property type="match status" value="1"/>
</dbReference>
<reference evidence="2" key="1">
    <citation type="submission" date="2019-12" db="EMBL/GenBank/DDBJ databases">
        <title>Actinomadura physcomitrii sp. nov., a novel actinomycete isolated from moss [Physcomitrium sphaericum (Ludw) Fuernr].</title>
        <authorList>
            <person name="Zhuang X."/>
        </authorList>
    </citation>
    <scope>NUCLEOTIDE SEQUENCE [LARGE SCALE GENOMIC DNA]</scope>
    <source>
        <strain evidence="2">LD22</strain>
    </source>
</reference>
<dbReference type="SUPFAM" id="SSF56281">
    <property type="entry name" value="Metallo-hydrolase/oxidoreductase"/>
    <property type="match status" value="1"/>
</dbReference>
<evidence type="ECO:0000259" key="1">
    <source>
        <dbReference type="SMART" id="SM00849"/>
    </source>
</evidence>
<dbReference type="Proteomes" id="UP000462055">
    <property type="component" value="Unassembled WGS sequence"/>
</dbReference>
<sequence>MDVIRLHPRLHQVRLAFGQCYIWDAPEGITLIDSGIPGSGPDIAAAVRSIGRDPKEVRRLFLTHFHEDHVGAAADVAGWGEVEVLAHRADAPFIRGERKGPPPRLLDWELPIWERVQAGLGGVERPAPVRVDRELDDGDVVDLGGGTQAVAVGAPGHTPGSVALHMPDERVLFTGDTIARGEDGRVILGVFNCDPPLAAETFARLSRLDADVACFGHGEPLAGDAGEALRAAAG</sequence>
<comment type="caution">
    <text evidence="2">The sequence shown here is derived from an EMBL/GenBank/DDBJ whole genome shotgun (WGS) entry which is preliminary data.</text>
</comment>
<dbReference type="PANTHER" id="PTHR42951:SF17">
    <property type="entry name" value="METALLO-BETA-LACTAMASE DOMAIN-CONTAINING PROTEIN"/>
    <property type="match status" value="1"/>
</dbReference>
<dbReference type="EMBL" id="WBMS02000068">
    <property type="protein sequence ID" value="MWA07256.1"/>
    <property type="molecule type" value="Genomic_DNA"/>
</dbReference>
<feature type="domain" description="Metallo-beta-lactamase" evidence="1">
    <location>
        <begin position="17"/>
        <end position="217"/>
    </location>
</feature>
<dbReference type="PANTHER" id="PTHR42951">
    <property type="entry name" value="METALLO-BETA-LACTAMASE DOMAIN-CONTAINING"/>
    <property type="match status" value="1"/>
</dbReference>
<dbReference type="GO" id="GO:0016787">
    <property type="term" value="F:hydrolase activity"/>
    <property type="evidence" value="ECO:0007669"/>
    <property type="project" value="UniProtKB-KW"/>
</dbReference>
<dbReference type="CDD" id="cd07721">
    <property type="entry name" value="yflN-like_MBL-fold"/>
    <property type="match status" value="1"/>
</dbReference>
<gene>
    <name evidence="2" type="ORF">F8568_044385</name>
</gene>
<name>A0A6I4MXZ1_9ACTN</name>
<dbReference type="InterPro" id="IPR036866">
    <property type="entry name" value="RibonucZ/Hydroxyglut_hydro"/>
</dbReference>
<dbReference type="InterPro" id="IPR001279">
    <property type="entry name" value="Metallo-B-lactamas"/>
</dbReference>
<dbReference type="Gene3D" id="3.60.15.10">
    <property type="entry name" value="Ribonuclease Z/Hydroxyacylglutathione hydrolase-like"/>
    <property type="match status" value="1"/>
</dbReference>
<evidence type="ECO:0000313" key="3">
    <source>
        <dbReference type="Proteomes" id="UP000462055"/>
    </source>
</evidence>
<protein>
    <submittedName>
        <fullName evidence="2">MBL fold metallo-hydrolase</fullName>
    </submittedName>
</protein>